<protein>
    <submittedName>
        <fullName evidence="2">Uncharacterized protein</fullName>
    </submittedName>
</protein>
<name>A0A8S3YVM3_9EUPU</name>
<evidence type="ECO:0000256" key="1">
    <source>
        <dbReference type="SAM" id="MobiDB-lite"/>
    </source>
</evidence>
<proteinExistence type="predicted"/>
<sequence length="180" mass="19620">MPSAARQRLPADLWRQGYRKQSSGSPGPFNCSQEIIVHASPGNCDVFQEEKLPNLLGSTKHLTKSPRKQPCTTSRGSPSSLTRRGSFTLQRTGLSESDNSIVQSKMDTPELSTSAKSDSYLRYDPTSVCDAYAMESSIAPPPSEVPLPPLEWLQSYTRQSRCSVISNISLKAILGCQVAA</sequence>
<evidence type="ECO:0000313" key="3">
    <source>
        <dbReference type="Proteomes" id="UP000678393"/>
    </source>
</evidence>
<dbReference type="AlphaFoldDB" id="A0A8S3YVM3"/>
<feature type="region of interest" description="Disordered" evidence="1">
    <location>
        <begin position="1"/>
        <end position="31"/>
    </location>
</feature>
<gene>
    <name evidence="2" type="ORF">CUNI_LOCUS5826</name>
</gene>
<organism evidence="2 3">
    <name type="scientific">Candidula unifasciata</name>
    <dbReference type="NCBI Taxonomy" id="100452"/>
    <lineage>
        <taxon>Eukaryota</taxon>
        <taxon>Metazoa</taxon>
        <taxon>Spiralia</taxon>
        <taxon>Lophotrochozoa</taxon>
        <taxon>Mollusca</taxon>
        <taxon>Gastropoda</taxon>
        <taxon>Heterobranchia</taxon>
        <taxon>Euthyneura</taxon>
        <taxon>Panpulmonata</taxon>
        <taxon>Eupulmonata</taxon>
        <taxon>Stylommatophora</taxon>
        <taxon>Helicina</taxon>
        <taxon>Helicoidea</taxon>
        <taxon>Geomitridae</taxon>
        <taxon>Candidula</taxon>
    </lineage>
</organism>
<comment type="caution">
    <text evidence="2">The sequence shown here is derived from an EMBL/GenBank/DDBJ whole genome shotgun (WGS) entry which is preliminary data.</text>
</comment>
<dbReference type="OrthoDB" id="6120699at2759"/>
<reference evidence="2" key="1">
    <citation type="submission" date="2021-04" db="EMBL/GenBank/DDBJ databases">
        <authorList>
            <consortium name="Molecular Ecology Group"/>
        </authorList>
    </citation>
    <scope>NUCLEOTIDE SEQUENCE</scope>
</reference>
<feature type="region of interest" description="Disordered" evidence="1">
    <location>
        <begin position="59"/>
        <end position="99"/>
    </location>
</feature>
<feature type="compositionally biased region" description="Polar residues" evidence="1">
    <location>
        <begin position="70"/>
        <end position="99"/>
    </location>
</feature>
<dbReference type="Proteomes" id="UP000678393">
    <property type="component" value="Unassembled WGS sequence"/>
</dbReference>
<evidence type="ECO:0000313" key="2">
    <source>
        <dbReference type="EMBL" id="CAG5120268.1"/>
    </source>
</evidence>
<keyword evidence="3" id="KW-1185">Reference proteome</keyword>
<dbReference type="EMBL" id="CAJHNH020000868">
    <property type="protein sequence ID" value="CAG5120268.1"/>
    <property type="molecule type" value="Genomic_DNA"/>
</dbReference>
<accession>A0A8S3YVM3</accession>
<feature type="compositionally biased region" description="Polar residues" evidence="1">
    <location>
        <begin position="19"/>
        <end position="31"/>
    </location>
</feature>